<evidence type="ECO:0000259" key="2">
    <source>
        <dbReference type="Pfam" id="PF01926"/>
    </source>
</evidence>
<reference evidence="3" key="1">
    <citation type="journal article" date="2023" name="Mol. Phylogenet. Evol.">
        <title>Genome-scale phylogeny and comparative genomics of the fungal order Sordariales.</title>
        <authorList>
            <person name="Hensen N."/>
            <person name="Bonometti L."/>
            <person name="Westerberg I."/>
            <person name="Brannstrom I.O."/>
            <person name="Guillou S."/>
            <person name="Cros-Aarteil S."/>
            <person name="Calhoun S."/>
            <person name="Haridas S."/>
            <person name="Kuo A."/>
            <person name="Mondo S."/>
            <person name="Pangilinan J."/>
            <person name="Riley R."/>
            <person name="LaButti K."/>
            <person name="Andreopoulos B."/>
            <person name="Lipzen A."/>
            <person name="Chen C."/>
            <person name="Yan M."/>
            <person name="Daum C."/>
            <person name="Ng V."/>
            <person name="Clum A."/>
            <person name="Steindorff A."/>
            <person name="Ohm R.A."/>
            <person name="Martin F."/>
            <person name="Silar P."/>
            <person name="Natvig D.O."/>
            <person name="Lalanne C."/>
            <person name="Gautier V."/>
            <person name="Ament-Velasquez S.L."/>
            <person name="Kruys A."/>
            <person name="Hutchinson M.I."/>
            <person name="Powell A.J."/>
            <person name="Barry K."/>
            <person name="Miller A.N."/>
            <person name="Grigoriev I.V."/>
            <person name="Debuchy R."/>
            <person name="Gladieux P."/>
            <person name="Hiltunen Thoren M."/>
            <person name="Johannesson H."/>
        </authorList>
    </citation>
    <scope>NUCLEOTIDE SEQUENCE</scope>
    <source>
        <strain evidence="3">PSN293</strain>
    </source>
</reference>
<dbReference type="InterPro" id="IPR027417">
    <property type="entry name" value="P-loop_NTPase"/>
</dbReference>
<dbReference type="InterPro" id="IPR006073">
    <property type="entry name" value="GTP-bd"/>
</dbReference>
<dbReference type="Pfam" id="PF01926">
    <property type="entry name" value="MMR_HSR1"/>
    <property type="match status" value="1"/>
</dbReference>
<gene>
    <name evidence="3" type="ORF">QBC37DRAFT_378042</name>
</gene>
<feature type="region of interest" description="Disordered" evidence="1">
    <location>
        <begin position="1"/>
        <end position="22"/>
    </location>
</feature>
<evidence type="ECO:0000313" key="3">
    <source>
        <dbReference type="EMBL" id="KAK4209475.1"/>
    </source>
</evidence>
<proteinExistence type="predicted"/>
<dbReference type="CDD" id="cd00882">
    <property type="entry name" value="Ras_like_GTPase"/>
    <property type="match status" value="1"/>
</dbReference>
<dbReference type="SUPFAM" id="SSF52540">
    <property type="entry name" value="P-loop containing nucleoside triphosphate hydrolases"/>
    <property type="match status" value="1"/>
</dbReference>
<dbReference type="EMBL" id="MU858204">
    <property type="protein sequence ID" value="KAK4209475.1"/>
    <property type="molecule type" value="Genomic_DNA"/>
</dbReference>
<feature type="domain" description="G" evidence="2">
    <location>
        <begin position="46"/>
        <end position="157"/>
    </location>
</feature>
<name>A0AAN6XZF9_9PEZI</name>
<evidence type="ECO:0000256" key="1">
    <source>
        <dbReference type="SAM" id="MobiDB-lite"/>
    </source>
</evidence>
<protein>
    <submittedName>
        <fullName evidence="3">P-loop containing nucleoside triphosphate hydrolase protein</fullName>
    </submittedName>
</protein>
<dbReference type="Gene3D" id="3.40.50.300">
    <property type="entry name" value="P-loop containing nucleotide triphosphate hydrolases"/>
    <property type="match status" value="1"/>
</dbReference>
<evidence type="ECO:0000313" key="4">
    <source>
        <dbReference type="Proteomes" id="UP001301769"/>
    </source>
</evidence>
<accession>A0AAN6XZF9</accession>
<keyword evidence="4" id="KW-1185">Reference proteome</keyword>
<organism evidence="3 4">
    <name type="scientific">Rhypophila decipiens</name>
    <dbReference type="NCBI Taxonomy" id="261697"/>
    <lineage>
        <taxon>Eukaryota</taxon>
        <taxon>Fungi</taxon>
        <taxon>Dikarya</taxon>
        <taxon>Ascomycota</taxon>
        <taxon>Pezizomycotina</taxon>
        <taxon>Sordariomycetes</taxon>
        <taxon>Sordariomycetidae</taxon>
        <taxon>Sordariales</taxon>
        <taxon>Naviculisporaceae</taxon>
        <taxon>Rhypophila</taxon>
    </lineage>
</organism>
<keyword evidence="3" id="KW-0378">Hydrolase</keyword>
<sequence length="320" mass="35226">MATTSSHNGGEGKSNEERNASILKGPNDEILHNLEKGKLDENDRVILIIGPTGAGKTTLLKLISGCQELRIGETLQAGTIHCYCVSVKFGEQNFVFIDTPGFGYQGETKKQVKKLICGVVGLFTRELKGIHGILYVRDIREERVTTGDHDCLTFLREIAPPTKPNQLLDRLVFLTSHWDTLSDKSRRKAETRETELVNNTWSEFQSASPLGVDLGEDPDAPERIQEERERVVREILSRYRKPGHLELDMPFIETNAGRITITIVEGVLKVTLATGIIVAAVRAVGAVAVTVIPPAFKFILKYGYIVSDGGAVNAGLRFSA</sequence>
<dbReference type="GO" id="GO:0005525">
    <property type="term" value="F:GTP binding"/>
    <property type="evidence" value="ECO:0007669"/>
    <property type="project" value="InterPro"/>
</dbReference>
<dbReference type="GO" id="GO:0016787">
    <property type="term" value="F:hydrolase activity"/>
    <property type="evidence" value="ECO:0007669"/>
    <property type="project" value="UniProtKB-KW"/>
</dbReference>
<dbReference type="AlphaFoldDB" id="A0AAN6XZF9"/>
<dbReference type="Proteomes" id="UP001301769">
    <property type="component" value="Unassembled WGS sequence"/>
</dbReference>
<reference evidence="3" key="2">
    <citation type="submission" date="2023-05" db="EMBL/GenBank/DDBJ databases">
        <authorList>
            <consortium name="Lawrence Berkeley National Laboratory"/>
            <person name="Steindorff A."/>
            <person name="Hensen N."/>
            <person name="Bonometti L."/>
            <person name="Westerberg I."/>
            <person name="Brannstrom I.O."/>
            <person name="Guillou S."/>
            <person name="Cros-Aarteil S."/>
            <person name="Calhoun S."/>
            <person name="Haridas S."/>
            <person name="Kuo A."/>
            <person name="Mondo S."/>
            <person name="Pangilinan J."/>
            <person name="Riley R."/>
            <person name="Labutti K."/>
            <person name="Andreopoulos B."/>
            <person name="Lipzen A."/>
            <person name="Chen C."/>
            <person name="Yanf M."/>
            <person name="Daum C."/>
            <person name="Ng V."/>
            <person name="Clum A."/>
            <person name="Ohm R."/>
            <person name="Martin F."/>
            <person name="Silar P."/>
            <person name="Natvig D."/>
            <person name="Lalanne C."/>
            <person name="Gautier V."/>
            <person name="Ament-Velasquez S.L."/>
            <person name="Kruys A."/>
            <person name="Hutchinson M.I."/>
            <person name="Powell A.J."/>
            <person name="Barry K."/>
            <person name="Miller A.N."/>
            <person name="Grigoriev I.V."/>
            <person name="Debuchy R."/>
            <person name="Gladieux P."/>
            <person name="Thoren M.H."/>
            <person name="Johannesson H."/>
        </authorList>
    </citation>
    <scope>NUCLEOTIDE SEQUENCE</scope>
    <source>
        <strain evidence="3">PSN293</strain>
    </source>
</reference>
<comment type="caution">
    <text evidence="3">The sequence shown here is derived from an EMBL/GenBank/DDBJ whole genome shotgun (WGS) entry which is preliminary data.</text>
</comment>